<dbReference type="GO" id="GO:0097367">
    <property type="term" value="F:carbohydrate derivative binding"/>
    <property type="evidence" value="ECO:0007669"/>
    <property type="project" value="InterPro"/>
</dbReference>
<dbReference type="GO" id="GO:0016853">
    <property type="term" value="F:isomerase activity"/>
    <property type="evidence" value="ECO:0007669"/>
    <property type="project" value="UniProtKB-KW"/>
</dbReference>
<name>A0A1I0HW22_9FIRM</name>
<evidence type="ECO:0000313" key="2">
    <source>
        <dbReference type="EMBL" id="SET88034.1"/>
    </source>
</evidence>
<dbReference type="PANTHER" id="PTHR38418:SF2">
    <property type="entry name" value="SUGAR ISOMERASE, KPSF_GUTQ (AFU_ORTHOLOGUE AFUA_6G08860)"/>
    <property type="match status" value="1"/>
</dbReference>
<dbReference type="InterPro" id="IPR046348">
    <property type="entry name" value="SIS_dom_sf"/>
</dbReference>
<sequence length="196" mass="21559">MIQYFNDILETVKDSINSLDEKTFEVLIQHCTNCIKNGGKIVASGLGKNVPICEKFVGTMNSLGMDARFLHTNTAVHGDLGMVDKDDIVLLLSKSGNTSESVLLAKYLNERGTETWLLSFNTDCKLTSMLENQLILELENEGDPWDIVPNNSTTIYLLILQGLAMKISERLGITLDDFKINHPGGGIGAKLRGEVV</sequence>
<accession>A0A1I0HW22</accession>
<keyword evidence="2" id="KW-0413">Isomerase</keyword>
<feature type="domain" description="SIS" evidence="1">
    <location>
        <begin position="31"/>
        <end position="173"/>
    </location>
</feature>
<dbReference type="Proteomes" id="UP000198508">
    <property type="component" value="Unassembled WGS sequence"/>
</dbReference>
<dbReference type="InterPro" id="IPR001347">
    <property type="entry name" value="SIS_dom"/>
</dbReference>
<evidence type="ECO:0000259" key="1">
    <source>
        <dbReference type="PROSITE" id="PS51464"/>
    </source>
</evidence>
<keyword evidence="3" id="KW-1185">Reference proteome</keyword>
<dbReference type="AlphaFoldDB" id="A0A1I0HW22"/>
<dbReference type="GO" id="GO:1901135">
    <property type="term" value="P:carbohydrate derivative metabolic process"/>
    <property type="evidence" value="ECO:0007669"/>
    <property type="project" value="InterPro"/>
</dbReference>
<organism evidence="2 3">
    <name type="scientific">Enterocloster lavalensis</name>
    <dbReference type="NCBI Taxonomy" id="460384"/>
    <lineage>
        <taxon>Bacteria</taxon>
        <taxon>Bacillati</taxon>
        <taxon>Bacillota</taxon>
        <taxon>Clostridia</taxon>
        <taxon>Lachnospirales</taxon>
        <taxon>Lachnospiraceae</taxon>
        <taxon>Enterocloster</taxon>
    </lineage>
</organism>
<dbReference type="SUPFAM" id="SSF53697">
    <property type="entry name" value="SIS domain"/>
    <property type="match status" value="1"/>
</dbReference>
<dbReference type="RefSeq" id="WP_092366002.1">
    <property type="nucleotide sequence ID" value="NZ_FOIM01000018.1"/>
</dbReference>
<dbReference type="STRING" id="460384.SAMN05216313_1188"/>
<dbReference type="PROSITE" id="PS51464">
    <property type="entry name" value="SIS"/>
    <property type="match status" value="1"/>
</dbReference>
<reference evidence="3" key="1">
    <citation type="submission" date="2016-10" db="EMBL/GenBank/DDBJ databases">
        <authorList>
            <person name="Varghese N."/>
            <person name="Submissions S."/>
        </authorList>
    </citation>
    <scope>NUCLEOTIDE SEQUENCE [LARGE SCALE GENOMIC DNA]</scope>
    <source>
        <strain evidence="3">NLAE-zl-G277</strain>
    </source>
</reference>
<dbReference type="Gene3D" id="3.40.50.10490">
    <property type="entry name" value="Glucose-6-phosphate isomerase like protein, domain 1"/>
    <property type="match status" value="1"/>
</dbReference>
<dbReference type="EMBL" id="FOIM01000018">
    <property type="protein sequence ID" value="SET88034.1"/>
    <property type="molecule type" value="Genomic_DNA"/>
</dbReference>
<proteinExistence type="predicted"/>
<dbReference type="Pfam" id="PF01380">
    <property type="entry name" value="SIS"/>
    <property type="match status" value="1"/>
</dbReference>
<evidence type="ECO:0000313" key="3">
    <source>
        <dbReference type="Proteomes" id="UP000198508"/>
    </source>
</evidence>
<gene>
    <name evidence="2" type="ORF">SAMN05216313_1188</name>
</gene>
<dbReference type="PANTHER" id="PTHR38418">
    <property type="entry name" value="SUGAR ISOMERASE, KPSF/GUTQ (AFU_ORTHOLOGUE AFUA_6G08860)"/>
    <property type="match status" value="1"/>
</dbReference>
<protein>
    <submittedName>
        <fullName evidence="2">Arabinose-5-phosphate isomerase</fullName>
    </submittedName>
</protein>